<dbReference type="Gene3D" id="2.60.40.10">
    <property type="entry name" value="Immunoglobulins"/>
    <property type="match status" value="1"/>
</dbReference>
<accession>A0AAI9Y999</accession>
<feature type="region of interest" description="Disordered" evidence="1">
    <location>
        <begin position="430"/>
        <end position="449"/>
    </location>
</feature>
<feature type="domain" description="Fibronectin type-III" evidence="2">
    <location>
        <begin position="570"/>
        <end position="681"/>
    </location>
</feature>
<dbReference type="SUPFAM" id="SSF52540">
    <property type="entry name" value="P-loop containing nucleoside triphosphate hydrolases"/>
    <property type="match status" value="1"/>
</dbReference>
<gene>
    <name evidence="3" type="ORF">CCUS01_14359</name>
</gene>
<dbReference type="InterPro" id="IPR052090">
    <property type="entry name" value="Cytolytic_pore-forming_toxin"/>
</dbReference>
<protein>
    <recommendedName>
        <fullName evidence="2">Fibronectin type-III domain-containing protein</fullName>
    </recommendedName>
</protein>
<dbReference type="CDD" id="cd00063">
    <property type="entry name" value="FN3"/>
    <property type="match status" value="1"/>
</dbReference>
<dbReference type="InterPro" id="IPR027417">
    <property type="entry name" value="P-loop_NTPase"/>
</dbReference>
<organism evidence="3 4">
    <name type="scientific">Colletotrichum cuscutae</name>
    <dbReference type="NCBI Taxonomy" id="1209917"/>
    <lineage>
        <taxon>Eukaryota</taxon>
        <taxon>Fungi</taxon>
        <taxon>Dikarya</taxon>
        <taxon>Ascomycota</taxon>
        <taxon>Pezizomycotina</taxon>
        <taxon>Sordariomycetes</taxon>
        <taxon>Hypocreomycetidae</taxon>
        <taxon>Glomerellales</taxon>
        <taxon>Glomerellaceae</taxon>
        <taxon>Colletotrichum</taxon>
        <taxon>Colletotrichum acutatum species complex</taxon>
    </lineage>
</organism>
<dbReference type="PANTHER" id="PTHR31594:SF14">
    <property type="entry name" value="FIBRONECTIN TYPE-III DOMAIN-CONTAINING PROTEIN"/>
    <property type="match status" value="1"/>
</dbReference>
<dbReference type="Gene3D" id="3.40.50.300">
    <property type="entry name" value="P-loop containing nucleotide triphosphate hydrolases"/>
    <property type="match status" value="1"/>
</dbReference>
<name>A0AAI9Y999_9PEZI</name>
<sequence>MYHTSNDLVLSQPISQPALDQDVQLGMMYDARTSQFFSGISLWDNSIVNPTAEIDTKQLQGAEFHFSESLEESRKNSSLGLEGSLGLDLQLVTATGAARYLGDKKSSTHEARIDVSCSVVRRTRRIPQETLAAMKYEQYLDSDRFTHFVSEVVEGGSATLSYVQSCSTADEARKVTSELRAGVANIPVNGSATVEFSKQKDEKFENVRISYSGAIAESVSNLDDARRVTAEMPDKLAQQMNTLSYKLLPLSTINNKVKCLVRALDSQLVDKTAKTLHAGLTTTLQLQDLAQLEVFQKHFLDIGRQISNFQAIFAESQTSFTNDARQLLPELRDIRSDKNEKISELHSTVTLFEQRIAIAERFIKRKESEAFVLNGTVAALVTDKFVNHLGAAGGLQHKSMVDVEKPRLFLSLSDRFVGASTHPLQEALLKAPGDTGDCVGTSDDDSDDDAEEEWFENEQIVSNIRQSCATLRQQRLLSGDAVEFGIAFIQKAYRPGVVEAKRVKTSMGDILLDSPHSPTKNLIVTGLLLSDWKSNSTSAYGRGCAGANEGPYLRLPQTAQPTGYQQLPKAPASPRLTVLGQSITVSWDREPEEREERERSAFPITGFILQYRRQKNTQKDGAFPRAGENEKVTEVKYSASTSTVLLEDLPDDCDHSIAISVQTLIGPSEWSIPAVGRTAKLPSVASEMVAFFAKNRASLSKRTPGSILTPWGLDQSGRKATLFPGLKEVASRTTSDRRFGGEVVVRIMDVAPQFKPEIQASDITNMDDTLVVVFAGTSGHGKSTQINAFISFLFGGEIDDEARILVVDDRGANQVESVTQIVNCYRIRPLNPLFYGRTILVVDTPGYGDTRGVARDAFVTAAMSEFFKTVTHVNAIIFTCRANETRTTILEPVATYVFSLFAKDVKSCLRTIYTFSDAGEPLARATLRKLEWPIENGEISVNNSAFSINPTGVQSDVFRDGWIQCVRGQFQVMQMLHSMTPIPTINSAQVTKDRILLEQKCQLAEKKILRTATEAQNLTVNMGALANAVGAAPGQKVKVTQAVAVQKDLPAGLATTLCVECNFTCHEVCRLSDNVSKYLCAAMNHGKCTVCKQHCSWTKHRNSRYTIVIEERSECLVPEELIKRWNSNNNSLEGALLKAIEIYLKLQTELRDDIIELADLSEQLTRRAMFNRGLGLIKYVERLISVAEARGAPKEQLEQLVTAKNTLILAAEIHRRGEGATRDSSILLNVMGAVQKEMRRRMVLSPNDRAKEGEMACNLYNDLCDKLPAEIKNKAPKPLKTSDTFSRGALYPANLQAVVTLVQLVLKDGGVVAALASPDYRITESEGVKPTLEVKGTGNEVGHRIDKRAFLSAFLPRCM</sequence>
<dbReference type="InterPro" id="IPR036116">
    <property type="entry name" value="FN3_sf"/>
</dbReference>
<dbReference type="EMBL" id="MPDP01000038">
    <property type="protein sequence ID" value="KAK1490764.1"/>
    <property type="molecule type" value="Genomic_DNA"/>
</dbReference>
<evidence type="ECO:0000313" key="3">
    <source>
        <dbReference type="EMBL" id="KAK1490764.1"/>
    </source>
</evidence>
<proteinExistence type="predicted"/>
<dbReference type="PROSITE" id="PS50853">
    <property type="entry name" value="FN3"/>
    <property type="match status" value="1"/>
</dbReference>
<dbReference type="InterPro" id="IPR013783">
    <property type="entry name" value="Ig-like_fold"/>
</dbReference>
<reference evidence="3" key="1">
    <citation type="submission" date="2016-11" db="EMBL/GenBank/DDBJ databases">
        <title>The genome sequence of Colletotrichum cuscutae.</title>
        <authorList>
            <person name="Baroncelli R."/>
        </authorList>
    </citation>
    <scope>NUCLEOTIDE SEQUENCE</scope>
    <source>
        <strain evidence="3">IMI 304802</strain>
    </source>
</reference>
<keyword evidence="4" id="KW-1185">Reference proteome</keyword>
<evidence type="ECO:0000259" key="2">
    <source>
        <dbReference type="PROSITE" id="PS50853"/>
    </source>
</evidence>
<evidence type="ECO:0000313" key="4">
    <source>
        <dbReference type="Proteomes" id="UP001239213"/>
    </source>
</evidence>
<comment type="caution">
    <text evidence="3">The sequence shown here is derived from an EMBL/GenBank/DDBJ whole genome shotgun (WGS) entry which is preliminary data.</text>
</comment>
<dbReference type="Proteomes" id="UP001239213">
    <property type="component" value="Unassembled WGS sequence"/>
</dbReference>
<evidence type="ECO:0000256" key="1">
    <source>
        <dbReference type="SAM" id="MobiDB-lite"/>
    </source>
</evidence>
<dbReference type="InterPro" id="IPR003961">
    <property type="entry name" value="FN3_dom"/>
</dbReference>
<dbReference type="SUPFAM" id="SSF49265">
    <property type="entry name" value="Fibronectin type III"/>
    <property type="match status" value="1"/>
</dbReference>
<dbReference type="PANTHER" id="PTHR31594">
    <property type="entry name" value="AIG1-TYPE G DOMAIN-CONTAINING PROTEIN"/>
    <property type="match status" value="1"/>
</dbReference>